<reference evidence="3" key="1">
    <citation type="submission" date="2021-01" db="EMBL/GenBank/DDBJ databases">
        <authorList>
            <person name="Corre E."/>
            <person name="Pelletier E."/>
            <person name="Niang G."/>
            <person name="Scheremetjew M."/>
            <person name="Finn R."/>
            <person name="Kale V."/>
            <person name="Holt S."/>
            <person name="Cochrane G."/>
            <person name="Meng A."/>
            <person name="Brown T."/>
            <person name="Cohen L."/>
        </authorList>
    </citation>
    <scope>NUCLEOTIDE SEQUENCE</scope>
    <source>
        <strain evidence="3">379</strain>
    </source>
</reference>
<keyword evidence="2" id="KW-0472">Membrane</keyword>
<feature type="region of interest" description="Disordered" evidence="1">
    <location>
        <begin position="1"/>
        <end position="61"/>
    </location>
</feature>
<proteinExistence type="predicted"/>
<dbReference type="AlphaFoldDB" id="A0A7S3X9Q5"/>
<dbReference type="EMBL" id="HBIR01061652">
    <property type="protein sequence ID" value="CAE0600797.1"/>
    <property type="molecule type" value="Transcribed_RNA"/>
</dbReference>
<name>A0A7S3X9Q5_EMIHU</name>
<protein>
    <submittedName>
        <fullName evidence="3">Uncharacterized protein</fullName>
    </submittedName>
</protein>
<feature type="compositionally biased region" description="Acidic residues" evidence="1">
    <location>
        <begin position="1"/>
        <end position="10"/>
    </location>
</feature>
<evidence type="ECO:0000313" key="3">
    <source>
        <dbReference type="EMBL" id="CAE0600797.1"/>
    </source>
</evidence>
<sequence length="140" mass="14830">MPDGGGEEEPLSAHRASSVGMTDRCAPPSPSATPKRGALKAGHAGRELSSAESSPDSEALGTTRLTRKLSWRTNSDGLDLLMVHPIHDTHYPPSSGWGRTHRSAVVLLLIICTAGATLLVIRLVASPFLEANSQHSHHRG</sequence>
<keyword evidence="2" id="KW-1133">Transmembrane helix</keyword>
<feature type="transmembrane region" description="Helical" evidence="2">
    <location>
        <begin position="104"/>
        <end position="125"/>
    </location>
</feature>
<accession>A0A7S3X9Q5</accession>
<gene>
    <name evidence="3" type="ORF">EHUX00137_LOCUS47870</name>
</gene>
<keyword evidence="2" id="KW-0812">Transmembrane</keyword>
<evidence type="ECO:0000256" key="1">
    <source>
        <dbReference type="SAM" id="MobiDB-lite"/>
    </source>
</evidence>
<evidence type="ECO:0000256" key="2">
    <source>
        <dbReference type="SAM" id="Phobius"/>
    </source>
</evidence>
<organism evidence="3">
    <name type="scientific">Emiliania huxleyi</name>
    <name type="common">Coccolithophore</name>
    <name type="synonym">Pontosphaera huxleyi</name>
    <dbReference type="NCBI Taxonomy" id="2903"/>
    <lineage>
        <taxon>Eukaryota</taxon>
        <taxon>Haptista</taxon>
        <taxon>Haptophyta</taxon>
        <taxon>Prymnesiophyceae</taxon>
        <taxon>Isochrysidales</taxon>
        <taxon>Noelaerhabdaceae</taxon>
        <taxon>Emiliania</taxon>
    </lineage>
</organism>